<comment type="similarity">
    <text evidence="1">Belongs to the ComF/GntX family.</text>
</comment>
<evidence type="ECO:0000313" key="3">
    <source>
        <dbReference type="EMBL" id="BDT77993.1"/>
    </source>
</evidence>
<dbReference type="InterPro" id="IPR029057">
    <property type="entry name" value="PRTase-like"/>
</dbReference>
<dbReference type="EMBL" id="AP026973">
    <property type="protein sequence ID" value="BDT77993.1"/>
    <property type="molecule type" value="Genomic_DNA"/>
</dbReference>
<reference evidence="3" key="1">
    <citation type="submission" date="2022-11" db="EMBL/GenBank/DDBJ databases">
        <title>Complete Genome Sequences of three Polynucleobacter sp. Subcluster PnecC Strains KF022, KF023, and KF032 Isolated from a Shallow Eutrophic Lake in Japan.</title>
        <authorList>
            <person name="Ogata Y."/>
            <person name="Watanabe K."/>
            <person name="Takemine S."/>
            <person name="Shindo C."/>
            <person name="Kurokawa R."/>
            <person name="Suda W."/>
        </authorList>
    </citation>
    <scope>NUCLEOTIDE SEQUENCE</scope>
    <source>
        <strain evidence="3">KF023</strain>
    </source>
</reference>
<dbReference type="AlphaFoldDB" id="A0A9C7CCT8"/>
<sequence>MRYEGLFNYQCCYQCGVTLQPEEIAQQYCAPCQISEPYFDETYCLDRYTGILQSPLHEFKYQKRIAYGHALSSAWNMLISSQLEHIDSSYLLPVPLSIQNLAQRGFNQSWEIAKRIKCGRHIQKSPYILKRHHYSEHQAGSNLEDRHLSIKGMFYVEAKYIEQIQDKTVIIFDDVMTSGATLNEIARILKDNGVYRVINWVLLRAARPIERVRHV</sequence>
<name>A0A9C7CCT8_9BURK</name>
<dbReference type="SUPFAM" id="SSF53271">
    <property type="entry name" value="PRTase-like"/>
    <property type="match status" value="1"/>
</dbReference>
<dbReference type="PANTHER" id="PTHR47505:SF1">
    <property type="entry name" value="DNA UTILIZATION PROTEIN YHGH"/>
    <property type="match status" value="1"/>
</dbReference>
<protein>
    <recommendedName>
        <fullName evidence="2">Phosphoribosyltransferase domain-containing protein</fullName>
    </recommendedName>
</protein>
<accession>A0A9C7CCT8</accession>
<dbReference type="Pfam" id="PF00156">
    <property type="entry name" value="Pribosyltran"/>
    <property type="match status" value="1"/>
</dbReference>
<dbReference type="Proteomes" id="UP001211097">
    <property type="component" value="Chromosome"/>
</dbReference>
<proteinExistence type="inferred from homology"/>
<dbReference type="InterPro" id="IPR051910">
    <property type="entry name" value="ComF/GntX_DNA_util-trans"/>
</dbReference>
<dbReference type="CDD" id="cd06223">
    <property type="entry name" value="PRTases_typeI"/>
    <property type="match status" value="1"/>
</dbReference>
<dbReference type="PANTHER" id="PTHR47505">
    <property type="entry name" value="DNA UTILIZATION PROTEIN YHGH"/>
    <property type="match status" value="1"/>
</dbReference>
<evidence type="ECO:0000256" key="1">
    <source>
        <dbReference type="ARBA" id="ARBA00008007"/>
    </source>
</evidence>
<gene>
    <name evidence="3" type="ORF">PKF023_17960</name>
</gene>
<dbReference type="KEGG" id="pyt:PKF023_17960"/>
<dbReference type="InterPro" id="IPR000836">
    <property type="entry name" value="PRTase_dom"/>
</dbReference>
<evidence type="ECO:0000259" key="2">
    <source>
        <dbReference type="Pfam" id="PF00156"/>
    </source>
</evidence>
<dbReference type="Gene3D" id="3.40.50.2020">
    <property type="match status" value="1"/>
</dbReference>
<organism evidence="3">
    <name type="scientific">Polynucleobacter yangtzensis</name>
    <dbReference type="NCBI Taxonomy" id="1743159"/>
    <lineage>
        <taxon>Bacteria</taxon>
        <taxon>Pseudomonadati</taxon>
        <taxon>Pseudomonadota</taxon>
        <taxon>Betaproteobacteria</taxon>
        <taxon>Burkholderiales</taxon>
        <taxon>Burkholderiaceae</taxon>
        <taxon>Polynucleobacter</taxon>
    </lineage>
</organism>
<feature type="domain" description="Phosphoribosyltransferase" evidence="2">
    <location>
        <begin position="160"/>
        <end position="212"/>
    </location>
</feature>